<feature type="domain" description="DUF7918" evidence="2">
    <location>
        <begin position="20"/>
        <end position="211"/>
    </location>
</feature>
<comment type="caution">
    <text evidence="3">The sequence shown here is derived from an EMBL/GenBank/DDBJ whole genome shotgun (WGS) entry which is preliminary data.</text>
</comment>
<dbReference type="AlphaFoldDB" id="A0AAV5GNR2"/>
<name>A0AAV5GNR2_9BASI</name>
<proteinExistence type="predicted"/>
<evidence type="ECO:0000259" key="2">
    <source>
        <dbReference type="Pfam" id="PF25534"/>
    </source>
</evidence>
<dbReference type="Pfam" id="PF25534">
    <property type="entry name" value="DUF7918"/>
    <property type="match status" value="1"/>
</dbReference>
<evidence type="ECO:0000313" key="4">
    <source>
        <dbReference type="Proteomes" id="UP001342314"/>
    </source>
</evidence>
<evidence type="ECO:0000313" key="3">
    <source>
        <dbReference type="EMBL" id="GJN91525.1"/>
    </source>
</evidence>
<dbReference type="PANTHER" id="PTHR36223">
    <property type="entry name" value="BETA-LACTAMASE-TYPE TRANSPEPTIDASE FOLD DOMAIN CONTAINING PROTEIN"/>
    <property type="match status" value="1"/>
</dbReference>
<dbReference type="EMBL" id="BQKY01000009">
    <property type="protein sequence ID" value="GJN91525.1"/>
    <property type="molecule type" value="Genomic_DNA"/>
</dbReference>
<dbReference type="Proteomes" id="UP001342314">
    <property type="component" value="Unassembled WGS sequence"/>
</dbReference>
<organism evidence="3 4">
    <name type="scientific">Rhodotorula paludigena</name>
    <dbReference type="NCBI Taxonomy" id="86838"/>
    <lineage>
        <taxon>Eukaryota</taxon>
        <taxon>Fungi</taxon>
        <taxon>Dikarya</taxon>
        <taxon>Basidiomycota</taxon>
        <taxon>Pucciniomycotina</taxon>
        <taxon>Microbotryomycetes</taxon>
        <taxon>Sporidiobolales</taxon>
        <taxon>Sporidiobolaceae</taxon>
        <taxon>Rhodotorula</taxon>
    </lineage>
</organism>
<keyword evidence="4" id="KW-1185">Reference proteome</keyword>
<reference evidence="3 4" key="1">
    <citation type="submission" date="2021-12" db="EMBL/GenBank/DDBJ databases">
        <title>High titer production of polyol ester of fatty acids by Rhodotorula paludigena BS15 towards product separation-free biomass refinery.</title>
        <authorList>
            <person name="Mano J."/>
            <person name="Ono H."/>
            <person name="Tanaka T."/>
            <person name="Naito K."/>
            <person name="Sushida H."/>
            <person name="Ike M."/>
            <person name="Tokuyasu K."/>
            <person name="Kitaoka M."/>
        </authorList>
    </citation>
    <scope>NUCLEOTIDE SEQUENCE [LARGE SCALE GENOMIC DNA]</scope>
    <source>
        <strain evidence="3 4">BS15</strain>
    </source>
</reference>
<evidence type="ECO:0000256" key="1">
    <source>
        <dbReference type="SAM" id="MobiDB-lite"/>
    </source>
</evidence>
<dbReference type="InterPro" id="IPR057678">
    <property type="entry name" value="DUF7918"/>
</dbReference>
<accession>A0AAV5GNR2</accession>
<dbReference type="PANTHER" id="PTHR36223:SF1">
    <property type="entry name" value="TRANSCRIPTION ELONGATION FACTOR EAF N-TERMINAL DOMAIN-CONTAINING PROTEIN"/>
    <property type="match status" value="1"/>
</dbReference>
<protein>
    <recommendedName>
        <fullName evidence="2">DUF7918 domain-containing protein</fullName>
    </recommendedName>
</protein>
<feature type="region of interest" description="Disordered" evidence="1">
    <location>
        <begin position="266"/>
        <end position="287"/>
    </location>
</feature>
<sequence length="287" mass="32390">MAGEVIHKLTDEKQRWSAWVTVDGRSLETYKVQRSATKTTCFIESAEEQTFQVVVKNENYPQTFAADLYVDGLRIDGYSIRKVGKVDTYAGKRISSTEIRPCKFAKVALTDDSEQVTADERFSKEVGTITLRICRTQYKGTKTVGTGWQDDAQQRVLDERSKKGSQVSHATTYDKPQYKPTAGVDELVYLDPHDAPFHVFEFHYRSRDLLELAGLLLSASAEATVGASSNVIPPRRKRAATHLAEPHFDKDALLAELRKLQSENEALKAGRKVEYDEPDEKKIKREA</sequence>
<gene>
    <name evidence="3" type="ORF">Rhopal_004548-T1</name>
</gene>